<feature type="region of interest" description="Disordered" evidence="6">
    <location>
        <begin position="211"/>
        <end position="237"/>
    </location>
</feature>
<dbReference type="EMBL" id="JBGBPQ010000009">
    <property type="protein sequence ID" value="KAL1519986.1"/>
    <property type="molecule type" value="Genomic_DNA"/>
</dbReference>
<dbReference type="GO" id="GO:0005634">
    <property type="term" value="C:nucleus"/>
    <property type="evidence" value="ECO:0007669"/>
    <property type="project" value="TreeGrafter"/>
</dbReference>
<keyword evidence="4 5" id="KW-0440">LIM domain</keyword>
<keyword evidence="3 5" id="KW-0862">Zinc</keyword>
<dbReference type="SMART" id="SM00132">
    <property type="entry name" value="LIM"/>
    <property type="match status" value="3"/>
</dbReference>
<keyword evidence="1 5" id="KW-0479">Metal-binding</keyword>
<dbReference type="PANTHER" id="PTHR24205">
    <property type="entry name" value="FOUR AND A HALF LIM DOMAINS PROTEIN"/>
    <property type="match status" value="1"/>
</dbReference>
<evidence type="ECO:0000256" key="4">
    <source>
        <dbReference type="ARBA" id="ARBA00023038"/>
    </source>
</evidence>
<dbReference type="Pfam" id="PF14237">
    <property type="entry name" value="GYF_2"/>
    <property type="match status" value="1"/>
</dbReference>
<dbReference type="GO" id="GO:0003712">
    <property type="term" value="F:transcription coregulator activity"/>
    <property type="evidence" value="ECO:0007669"/>
    <property type="project" value="TreeGrafter"/>
</dbReference>
<dbReference type="InterPro" id="IPR001781">
    <property type="entry name" value="Znf_LIM"/>
</dbReference>
<evidence type="ECO:0000256" key="2">
    <source>
        <dbReference type="ARBA" id="ARBA00022737"/>
    </source>
</evidence>
<name>A0AB34JEK9_PRYPA</name>
<dbReference type="GO" id="GO:0046872">
    <property type="term" value="F:metal ion binding"/>
    <property type="evidence" value="ECO:0007669"/>
    <property type="project" value="UniProtKB-KW"/>
</dbReference>
<accession>A0AB34JEK9</accession>
<reference evidence="8 9" key="1">
    <citation type="journal article" date="2024" name="Science">
        <title>Giant polyketide synthase enzymes in the biosynthesis of giant marine polyether toxins.</title>
        <authorList>
            <person name="Fallon T.R."/>
            <person name="Shende V.V."/>
            <person name="Wierzbicki I.H."/>
            <person name="Pendleton A.L."/>
            <person name="Watervoot N.F."/>
            <person name="Auber R.P."/>
            <person name="Gonzalez D.J."/>
            <person name="Wisecaver J.H."/>
            <person name="Moore B.S."/>
        </authorList>
    </citation>
    <scope>NUCLEOTIDE SEQUENCE [LARGE SCALE GENOMIC DNA]</scope>
    <source>
        <strain evidence="8 9">12B1</strain>
    </source>
</reference>
<keyword evidence="2" id="KW-0677">Repeat</keyword>
<evidence type="ECO:0000256" key="5">
    <source>
        <dbReference type="PROSITE-ProRule" id="PRU00125"/>
    </source>
</evidence>
<dbReference type="Pfam" id="PF00412">
    <property type="entry name" value="LIM"/>
    <property type="match status" value="2"/>
</dbReference>
<gene>
    <name evidence="8" type="ORF">AB1Y20_023468</name>
</gene>
<comment type="caution">
    <text evidence="8">The sequence shown here is derived from an EMBL/GenBank/DDBJ whole genome shotgun (WGS) entry which is preliminary data.</text>
</comment>
<protein>
    <recommendedName>
        <fullName evidence="7">LIM zinc-binding domain-containing protein</fullName>
    </recommendedName>
</protein>
<proteinExistence type="predicted"/>
<keyword evidence="9" id="KW-1185">Reference proteome</keyword>
<evidence type="ECO:0000256" key="3">
    <source>
        <dbReference type="ARBA" id="ARBA00022833"/>
    </source>
</evidence>
<evidence type="ECO:0000259" key="7">
    <source>
        <dbReference type="PROSITE" id="PS50023"/>
    </source>
</evidence>
<evidence type="ECO:0000313" key="8">
    <source>
        <dbReference type="EMBL" id="KAL1519986.1"/>
    </source>
</evidence>
<feature type="domain" description="LIM zinc-binding" evidence="7">
    <location>
        <begin position="313"/>
        <end position="372"/>
    </location>
</feature>
<dbReference type="Proteomes" id="UP001515480">
    <property type="component" value="Unassembled WGS sequence"/>
</dbReference>
<feature type="domain" description="LIM zinc-binding" evidence="7">
    <location>
        <begin position="253"/>
        <end position="312"/>
    </location>
</feature>
<dbReference type="SUPFAM" id="SSF57716">
    <property type="entry name" value="Glucocorticoid receptor-like (DNA-binding domain)"/>
    <property type="match status" value="2"/>
</dbReference>
<dbReference type="PROSITE" id="PS00478">
    <property type="entry name" value="LIM_DOMAIN_1"/>
    <property type="match status" value="1"/>
</dbReference>
<evidence type="ECO:0000256" key="1">
    <source>
        <dbReference type="ARBA" id="ARBA00022723"/>
    </source>
</evidence>
<evidence type="ECO:0000313" key="9">
    <source>
        <dbReference type="Proteomes" id="UP001515480"/>
    </source>
</evidence>
<sequence length="471" mass="49150">MGFCASCGEVVSNGPCRSCGATATIKPVTYGEGTQSTTSDKFIPAFAESAAMLGSLSIVEPPPHAEPEPFHRGKTCCAQCYKTIGGEAVALDDGRIWHSTCLLCSRCGVRTDEYKPNGLRVFCESCGPPQVQLLKAVALQDTTEKIKASEWYFSNGDSSEGPVSFDKLRALFKAGTLAPDGYVWGTHMAADGEWAQLSDPANAELLDLLRSSGRAGGGKPPPMAAPKPPPAAPVAPPPRVKITSKAPWLANADHCSGCGQELLLDVVGALGGKWHPNCFVCAGCSQPFTNSSFMEHGNKAYHKQCYQNQFGTACKGCGKVIDGKFVTSPGGDKYHSTCFVCAECRCTLEGGFALSPDGHPFCAKHAAMASKPKNTSSNAAAEAAMVAAAMEGSRANAAKQAGEAAAGGDGFTVDIRTGELVYVESGTKRKYRLGPHGNKLYEDEKSGPAYGGATTFLQAGATSYNSGGRGA</sequence>
<evidence type="ECO:0000256" key="6">
    <source>
        <dbReference type="SAM" id="MobiDB-lite"/>
    </source>
</evidence>
<feature type="domain" description="LIM zinc-binding" evidence="7">
    <location>
        <begin position="75"/>
        <end position="133"/>
    </location>
</feature>
<organism evidence="8 9">
    <name type="scientific">Prymnesium parvum</name>
    <name type="common">Toxic golden alga</name>
    <dbReference type="NCBI Taxonomy" id="97485"/>
    <lineage>
        <taxon>Eukaryota</taxon>
        <taxon>Haptista</taxon>
        <taxon>Haptophyta</taxon>
        <taxon>Prymnesiophyceae</taxon>
        <taxon>Prymnesiales</taxon>
        <taxon>Prymnesiaceae</taxon>
        <taxon>Prymnesium</taxon>
    </lineage>
</organism>
<dbReference type="InterPro" id="IPR025640">
    <property type="entry name" value="GYF_2"/>
</dbReference>
<dbReference type="PROSITE" id="PS50023">
    <property type="entry name" value="LIM_DOMAIN_2"/>
    <property type="match status" value="3"/>
</dbReference>
<dbReference type="PANTHER" id="PTHR24205:SF16">
    <property type="entry name" value="GH01042P-RELATED"/>
    <property type="match status" value="1"/>
</dbReference>
<dbReference type="CDD" id="cd08368">
    <property type="entry name" value="LIM"/>
    <property type="match status" value="2"/>
</dbReference>
<feature type="compositionally biased region" description="Pro residues" evidence="6">
    <location>
        <begin position="219"/>
        <end position="237"/>
    </location>
</feature>
<dbReference type="AlphaFoldDB" id="A0AB34JEK9"/>
<dbReference type="Gene3D" id="2.10.110.10">
    <property type="entry name" value="Cysteine Rich Protein"/>
    <property type="match status" value="3"/>
</dbReference>